<dbReference type="GO" id="GO:0005509">
    <property type="term" value="F:calcium ion binding"/>
    <property type="evidence" value="ECO:0007669"/>
    <property type="project" value="InterPro"/>
</dbReference>
<dbReference type="PROSITE" id="PS50297">
    <property type="entry name" value="ANK_REP_REGION"/>
    <property type="match status" value="2"/>
</dbReference>
<feature type="compositionally biased region" description="Basic and acidic residues" evidence="5">
    <location>
        <begin position="400"/>
        <end position="413"/>
    </location>
</feature>
<feature type="compositionally biased region" description="Low complexity" evidence="5">
    <location>
        <begin position="356"/>
        <end position="365"/>
    </location>
</feature>
<evidence type="ECO:0000256" key="2">
    <source>
        <dbReference type="ARBA" id="ARBA00022837"/>
    </source>
</evidence>
<dbReference type="EMBL" id="JAGTXO010000025">
    <property type="protein sequence ID" value="KAG8461599.1"/>
    <property type="molecule type" value="Genomic_DNA"/>
</dbReference>
<feature type="repeat" description="ANK" evidence="4">
    <location>
        <begin position="42"/>
        <end position="74"/>
    </location>
</feature>
<dbReference type="SMART" id="SM00248">
    <property type="entry name" value="ANK"/>
    <property type="match status" value="4"/>
</dbReference>
<dbReference type="InterPro" id="IPR011992">
    <property type="entry name" value="EF-hand-dom_pair"/>
</dbReference>
<sequence>MAQHPHEDAALWMAAHQDDTQSVTRLLRARADPNSPLGPAPKRTTPLHEAALSARADAALALLSAGARTDLLDGDRNTALHACCAAGANLEVVRALVKAKADVGARNADGVTALHLAVRAAAKESVRVLVGAGADPLLADYQGLDALGYSRTDSMDQLLQQMIKATTDDVDGRLLPGAGQSMADGPRSDLPPEEAMRQAIMRAVLPDGLDEFDVTDAEYDRARALAERIGAAFARLDVNKSGAVSRHELRKALEASGARMSSREAVELFQAGDLDGDGQLTIEEFAALGPRLKSLLTALAPKRAKRTLLSPSPLGASGRPAGGAYGGSRQSGECGGARIASPGRLDSPRGARAEQPARAGAPLAGARAVPAADRGACARVGFAHQQPSPSMLSAGAGHGGYERGGRASPERGARRGASGTPPHAGIARAREDDLRRLFAAQDRDGSGLLSMGEALAAFNAHGVDTSSDAVLGAVRTFKASDLNADGSLDFDEFCKLHAAVATAEQGQNHHGGSAAAARPRVAPSSAPAARGSRPASPGPRRSTSPIAARPPSRMASSPHGARSPLGAASALPQPQAQQPPPSHSVVLSIDRVVVEPWLLAQIAPPAPPTAACGGVADGFASGGAPTFGGLPSPAAALAEAAPGSRAAALTVLTRAFEPSGAAESLHHTPHIPIVLPLPADGAVGGASGGSGGVGAWGSVHGGSSEYVASQYGSRPATPTGAGFALAGLGESAGLGQGVVGSLQPTGSGTLNAHLRVRHRLVALSGSALVDFTLVVHGLGGAPGGGGGAPGGGGGGGGGGAFVAGAAEMPPTFLADGRLPLAALLAAAQQALGGADGLGVGASGSASAIQVPLLDARERIAATLHVTAQPALDASADMTSASVSSLLPSSGVMRDSRAAGAQVADALRDNSDFELAQLKASHDALLRVHVALQAEVRRSRHALSQGGSPAAIPDSMLKPHQPPGGASRRAADQFGGDWRSQPLPLLRRTVEVLDSARYNWRNSRSLVEDAHGVTATAYRQLAHYNAHGVTLSGLGLPRDVRAAVGAQSSALAGGAS</sequence>
<keyword evidence="1" id="KW-0677">Repeat</keyword>
<dbReference type="Proteomes" id="UP000751190">
    <property type="component" value="Unassembled WGS sequence"/>
</dbReference>
<evidence type="ECO:0000313" key="7">
    <source>
        <dbReference type="EMBL" id="KAG8461599.1"/>
    </source>
</evidence>
<dbReference type="AlphaFoldDB" id="A0A8J5XJI6"/>
<evidence type="ECO:0000256" key="5">
    <source>
        <dbReference type="SAM" id="MobiDB-lite"/>
    </source>
</evidence>
<dbReference type="PANTHER" id="PTHR24171">
    <property type="entry name" value="ANKYRIN REPEAT DOMAIN-CONTAINING PROTEIN 39-RELATED"/>
    <property type="match status" value="1"/>
</dbReference>
<dbReference type="SMART" id="SM00054">
    <property type="entry name" value="EFh"/>
    <property type="match status" value="4"/>
</dbReference>
<dbReference type="OMA" id="HACCAAG"/>
<keyword evidence="8" id="KW-1185">Reference proteome</keyword>
<feature type="domain" description="EF-hand" evidence="6">
    <location>
        <begin position="224"/>
        <end position="259"/>
    </location>
</feature>
<evidence type="ECO:0000256" key="4">
    <source>
        <dbReference type="PROSITE-ProRule" id="PRU00023"/>
    </source>
</evidence>
<keyword evidence="3 4" id="KW-0040">ANK repeat</keyword>
<dbReference type="InterPro" id="IPR002110">
    <property type="entry name" value="Ankyrin_rpt"/>
</dbReference>
<feature type="repeat" description="ANK" evidence="4">
    <location>
        <begin position="75"/>
        <end position="108"/>
    </location>
</feature>
<dbReference type="PROSITE" id="PS00018">
    <property type="entry name" value="EF_HAND_1"/>
    <property type="match status" value="3"/>
</dbReference>
<keyword evidence="2" id="KW-0106">Calcium</keyword>
<feature type="compositionally biased region" description="Low complexity" evidence="5">
    <location>
        <begin position="563"/>
        <end position="576"/>
    </location>
</feature>
<name>A0A8J5XJI6_DIALT</name>
<dbReference type="InterPro" id="IPR036770">
    <property type="entry name" value="Ankyrin_rpt-contain_sf"/>
</dbReference>
<dbReference type="Gene3D" id="1.10.238.10">
    <property type="entry name" value="EF-hand"/>
    <property type="match status" value="2"/>
</dbReference>
<accession>A0A8J5XJI6</accession>
<dbReference type="SUPFAM" id="SSF47473">
    <property type="entry name" value="EF-hand"/>
    <property type="match status" value="1"/>
</dbReference>
<evidence type="ECO:0000256" key="1">
    <source>
        <dbReference type="ARBA" id="ARBA00022737"/>
    </source>
</evidence>
<feature type="region of interest" description="Disordered" evidence="5">
    <location>
        <begin position="386"/>
        <end position="428"/>
    </location>
</feature>
<comment type="caution">
    <text evidence="7">The sequence shown here is derived from an EMBL/GenBank/DDBJ whole genome shotgun (WGS) entry which is preliminary data.</text>
</comment>
<feature type="region of interest" description="Disordered" evidence="5">
    <location>
        <begin position="309"/>
        <end position="365"/>
    </location>
</feature>
<evidence type="ECO:0000259" key="6">
    <source>
        <dbReference type="PROSITE" id="PS50222"/>
    </source>
</evidence>
<feature type="compositionally biased region" description="Low complexity" evidence="5">
    <location>
        <begin position="511"/>
        <end position="542"/>
    </location>
</feature>
<feature type="repeat" description="ANK" evidence="4">
    <location>
        <begin position="109"/>
        <end position="141"/>
    </location>
</feature>
<dbReference type="Pfam" id="PF13499">
    <property type="entry name" value="EF-hand_7"/>
    <property type="match status" value="2"/>
</dbReference>
<dbReference type="OrthoDB" id="26525at2759"/>
<proteinExistence type="predicted"/>
<feature type="domain" description="EF-hand" evidence="6">
    <location>
        <begin position="468"/>
        <end position="503"/>
    </location>
</feature>
<gene>
    <name evidence="7" type="ORF">KFE25_001203</name>
</gene>
<dbReference type="CDD" id="cd00051">
    <property type="entry name" value="EFh"/>
    <property type="match status" value="2"/>
</dbReference>
<reference evidence="7" key="1">
    <citation type="submission" date="2021-05" db="EMBL/GenBank/DDBJ databases">
        <title>The genome of the haptophyte Pavlova lutheri (Diacronema luteri, Pavlovales) - a model for lipid biosynthesis in eukaryotic algae.</title>
        <authorList>
            <person name="Hulatt C.J."/>
            <person name="Posewitz M.C."/>
        </authorList>
    </citation>
    <scope>NUCLEOTIDE SEQUENCE</scope>
    <source>
        <strain evidence="7">NIVA-4/92</strain>
    </source>
</reference>
<protein>
    <recommendedName>
        <fullName evidence="6">EF-hand domain-containing protein</fullName>
    </recommendedName>
</protein>
<dbReference type="PROSITE" id="PS50222">
    <property type="entry name" value="EF_HAND_2"/>
    <property type="match status" value="4"/>
</dbReference>
<dbReference type="Pfam" id="PF12796">
    <property type="entry name" value="Ank_2"/>
    <property type="match status" value="1"/>
</dbReference>
<evidence type="ECO:0000256" key="3">
    <source>
        <dbReference type="ARBA" id="ARBA00023043"/>
    </source>
</evidence>
<dbReference type="PROSITE" id="PS50088">
    <property type="entry name" value="ANK_REPEAT"/>
    <property type="match status" value="3"/>
</dbReference>
<dbReference type="SUPFAM" id="SSF48403">
    <property type="entry name" value="Ankyrin repeat"/>
    <property type="match status" value="1"/>
</dbReference>
<evidence type="ECO:0000313" key="8">
    <source>
        <dbReference type="Proteomes" id="UP000751190"/>
    </source>
</evidence>
<feature type="region of interest" description="Disordered" evidence="5">
    <location>
        <begin position="503"/>
        <end position="583"/>
    </location>
</feature>
<feature type="domain" description="EF-hand" evidence="6">
    <location>
        <begin position="429"/>
        <end position="464"/>
    </location>
</feature>
<organism evidence="7 8">
    <name type="scientific">Diacronema lutheri</name>
    <name type="common">Unicellular marine alga</name>
    <name type="synonym">Monochrysis lutheri</name>
    <dbReference type="NCBI Taxonomy" id="2081491"/>
    <lineage>
        <taxon>Eukaryota</taxon>
        <taxon>Haptista</taxon>
        <taxon>Haptophyta</taxon>
        <taxon>Pavlovophyceae</taxon>
        <taxon>Pavlovales</taxon>
        <taxon>Pavlovaceae</taxon>
        <taxon>Diacronema</taxon>
    </lineage>
</organism>
<dbReference type="Gene3D" id="1.25.40.20">
    <property type="entry name" value="Ankyrin repeat-containing domain"/>
    <property type="match status" value="1"/>
</dbReference>
<feature type="domain" description="EF-hand" evidence="6">
    <location>
        <begin position="260"/>
        <end position="295"/>
    </location>
</feature>
<dbReference type="InterPro" id="IPR002048">
    <property type="entry name" value="EF_hand_dom"/>
</dbReference>
<feature type="region of interest" description="Disordered" evidence="5">
    <location>
        <begin position="939"/>
        <end position="975"/>
    </location>
</feature>
<dbReference type="InterPro" id="IPR018247">
    <property type="entry name" value="EF_Hand_1_Ca_BS"/>
</dbReference>